<evidence type="ECO:0000256" key="3">
    <source>
        <dbReference type="ARBA" id="ARBA00022729"/>
    </source>
</evidence>
<dbReference type="RefSeq" id="WP_345062883.1">
    <property type="nucleotide sequence ID" value="NZ_BAABGR010000001.1"/>
</dbReference>
<dbReference type="InterPro" id="IPR012944">
    <property type="entry name" value="SusD_RagB_dom"/>
</dbReference>
<gene>
    <name evidence="8" type="ORF">GCM10023173_00020</name>
</gene>
<protein>
    <submittedName>
        <fullName evidence="8">RagB/SusD family nutrient uptake outer membrane protein</fullName>
    </submittedName>
</protein>
<keyword evidence="9" id="KW-1185">Reference proteome</keyword>
<feature type="domain" description="SusD-like N-terminal" evidence="7">
    <location>
        <begin position="37"/>
        <end position="220"/>
    </location>
</feature>
<keyword evidence="5" id="KW-0998">Cell outer membrane</keyword>
<name>A0ABP8QUP7_9SPHI</name>
<dbReference type="SUPFAM" id="SSF48452">
    <property type="entry name" value="TPR-like"/>
    <property type="match status" value="1"/>
</dbReference>
<organism evidence="8 9">
    <name type="scientific">Sphingobacterium thermophilum</name>
    <dbReference type="NCBI Taxonomy" id="768534"/>
    <lineage>
        <taxon>Bacteria</taxon>
        <taxon>Pseudomonadati</taxon>
        <taxon>Bacteroidota</taxon>
        <taxon>Sphingobacteriia</taxon>
        <taxon>Sphingobacteriales</taxon>
        <taxon>Sphingobacteriaceae</taxon>
        <taxon>Sphingobacterium</taxon>
    </lineage>
</organism>
<evidence type="ECO:0000256" key="4">
    <source>
        <dbReference type="ARBA" id="ARBA00023136"/>
    </source>
</evidence>
<evidence type="ECO:0000256" key="2">
    <source>
        <dbReference type="ARBA" id="ARBA00006275"/>
    </source>
</evidence>
<dbReference type="Pfam" id="PF07980">
    <property type="entry name" value="SusD_RagB"/>
    <property type="match status" value="1"/>
</dbReference>
<reference evidence="9" key="1">
    <citation type="journal article" date="2019" name="Int. J. Syst. Evol. Microbiol.">
        <title>The Global Catalogue of Microorganisms (GCM) 10K type strain sequencing project: providing services to taxonomists for standard genome sequencing and annotation.</title>
        <authorList>
            <consortium name="The Broad Institute Genomics Platform"/>
            <consortium name="The Broad Institute Genome Sequencing Center for Infectious Disease"/>
            <person name="Wu L."/>
            <person name="Ma J."/>
        </authorList>
    </citation>
    <scope>NUCLEOTIDE SEQUENCE [LARGE SCALE GENOMIC DNA]</scope>
    <source>
        <strain evidence="9">JCM 17858</strain>
    </source>
</reference>
<evidence type="ECO:0000313" key="8">
    <source>
        <dbReference type="EMBL" id="GAA4509659.1"/>
    </source>
</evidence>
<evidence type="ECO:0000313" key="9">
    <source>
        <dbReference type="Proteomes" id="UP001500394"/>
    </source>
</evidence>
<keyword evidence="4" id="KW-0472">Membrane</keyword>
<dbReference type="EMBL" id="BAABGR010000001">
    <property type="protein sequence ID" value="GAA4509659.1"/>
    <property type="molecule type" value="Genomic_DNA"/>
</dbReference>
<dbReference type="CDD" id="cd08977">
    <property type="entry name" value="SusD"/>
    <property type="match status" value="1"/>
</dbReference>
<sequence length="526" mass="61069">MKKICFMVLSFMTLNLISCKDFLEETPTDFVSIGNFYKTESDIISALAGIYDVLGKTSAYGRYFFLEMDMSDEQNYNNNGTVPTAPDLQYFNYQISDIKLEAVWSNLYTGINRANMLIENVDNADIMEDKKEAYKAEAMFLRAYYYFLLTNHFGNVPLRLQSTKSPNEVDFPPSPYSVIYHQIVQDMEYAADKVPDITAYNHGGRVTKSAVWGILARVNLKMAGAPLRDHSRYAEARKWAKKVIDLGYHELHPDYTQVFKNYAQKQYYTKESIWEVEFAYWSGTQNEEGQVGSANGVRNTDRNMGYSYGLQRPMEVYYKRFEQGDLRRDWTISDYTYSGNQQVPLSGTNITIYYNRYGAKFRREYENNPNKSVNTTIINFPLLRYSDVLLMFAEADNQMNRAPSSEAINAVNIVRRRAFGKFLPGAVNIEEFDIPNNLDALTFQTFIQDERSRELGFEALRRFDLIRWGIYYSTMKDLLNYKSSAHVNYRVIPFIPAENLQLRDTLYAIPSDEMMINKLMVQNPGW</sequence>
<comment type="similarity">
    <text evidence="2">Belongs to the SusD family.</text>
</comment>
<keyword evidence="3" id="KW-0732">Signal</keyword>
<dbReference type="Proteomes" id="UP001500394">
    <property type="component" value="Unassembled WGS sequence"/>
</dbReference>
<comment type="caution">
    <text evidence="8">The sequence shown here is derived from an EMBL/GenBank/DDBJ whole genome shotgun (WGS) entry which is preliminary data.</text>
</comment>
<evidence type="ECO:0000256" key="1">
    <source>
        <dbReference type="ARBA" id="ARBA00004442"/>
    </source>
</evidence>
<evidence type="ECO:0000259" key="7">
    <source>
        <dbReference type="Pfam" id="PF14322"/>
    </source>
</evidence>
<dbReference type="Pfam" id="PF14322">
    <property type="entry name" value="SusD-like_3"/>
    <property type="match status" value="1"/>
</dbReference>
<accession>A0ABP8QUP7</accession>
<proteinExistence type="inferred from homology"/>
<evidence type="ECO:0000259" key="6">
    <source>
        <dbReference type="Pfam" id="PF07980"/>
    </source>
</evidence>
<dbReference type="Gene3D" id="1.25.40.390">
    <property type="match status" value="1"/>
</dbReference>
<dbReference type="InterPro" id="IPR011990">
    <property type="entry name" value="TPR-like_helical_dom_sf"/>
</dbReference>
<dbReference type="InterPro" id="IPR033985">
    <property type="entry name" value="SusD-like_N"/>
</dbReference>
<comment type="subcellular location">
    <subcellularLocation>
        <location evidence="1">Cell outer membrane</location>
    </subcellularLocation>
</comment>
<feature type="domain" description="RagB/SusD" evidence="6">
    <location>
        <begin position="342"/>
        <end position="526"/>
    </location>
</feature>
<evidence type="ECO:0000256" key="5">
    <source>
        <dbReference type="ARBA" id="ARBA00023237"/>
    </source>
</evidence>